<comment type="caution">
    <text evidence="2">The sequence shown here is derived from an EMBL/GenBank/DDBJ whole genome shotgun (WGS) entry which is preliminary data.</text>
</comment>
<dbReference type="AlphaFoldDB" id="A0AAW0T1Z5"/>
<proteinExistence type="predicted"/>
<evidence type="ECO:0000313" key="3">
    <source>
        <dbReference type="Proteomes" id="UP001487740"/>
    </source>
</evidence>
<name>A0AAW0T1Z5_SCYPA</name>
<evidence type="ECO:0000256" key="1">
    <source>
        <dbReference type="SAM" id="MobiDB-lite"/>
    </source>
</evidence>
<accession>A0AAW0T1Z5</accession>
<feature type="compositionally biased region" description="Polar residues" evidence="1">
    <location>
        <begin position="96"/>
        <end position="109"/>
    </location>
</feature>
<reference evidence="2 3" key="1">
    <citation type="submission" date="2023-03" db="EMBL/GenBank/DDBJ databases">
        <title>High-quality genome of Scylla paramamosain provides insights in environmental adaptation.</title>
        <authorList>
            <person name="Zhang L."/>
        </authorList>
    </citation>
    <scope>NUCLEOTIDE SEQUENCE [LARGE SCALE GENOMIC DNA]</scope>
    <source>
        <strain evidence="2">LZ_2023a</strain>
        <tissue evidence="2">Muscle</tissue>
    </source>
</reference>
<dbReference type="EMBL" id="JARAKH010000040">
    <property type="protein sequence ID" value="KAK8381506.1"/>
    <property type="molecule type" value="Genomic_DNA"/>
</dbReference>
<gene>
    <name evidence="2" type="ORF">O3P69_018529</name>
</gene>
<feature type="compositionally biased region" description="Low complexity" evidence="1">
    <location>
        <begin position="161"/>
        <end position="179"/>
    </location>
</feature>
<feature type="compositionally biased region" description="Low complexity" evidence="1">
    <location>
        <begin position="78"/>
        <end position="89"/>
    </location>
</feature>
<keyword evidence="3" id="KW-1185">Reference proteome</keyword>
<evidence type="ECO:0000313" key="2">
    <source>
        <dbReference type="EMBL" id="KAK8381506.1"/>
    </source>
</evidence>
<sequence length="222" mass="23632">MEDSNSVVPSGAYGIPKWIMKKGMRYEVDDFIVSPPSIDDGGFLRLRYGRACTPQPSPQGQDGGMTVEVKDDTLQFSPDTTPTTTTISIGPGGLSVESSPDTTPLTTPETRAENPDVHPLLVLPMNFGGAATASRELSSTKSLDCIGNQNSTLLERVQSLSLTTTPSHSVPTSPATSPLHHPEELPHPRPQAYGGCRNGTAKEDLGPQLLLHQADAGLPRHL</sequence>
<feature type="region of interest" description="Disordered" evidence="1">
    <location>
        <begin position="161"/>
        <end position="201"/>
    </location>
</feature>
<protein>
    <submittedName>
        <fullName evidence="2">Uncharacterized protein</fullName>
    </submittedName>
</protein>
<organism evidence="2 3">
    <name type="scientific">Scylla paramamosain</name>
    <name type="common">Mud crab</name>
    <dbReference type="NCBI Taxonomy" id="85552"/>
    <lineage>
        <taxon>Eukaryota</taxon>
        <taxon>Metazoa</taxon>
        <taxon>Ecdysozoa</taxon>
        <taxon>Arthropoda</taxon>
        <taxon>Crustacea</taxon>
        <taxon>Multicrustacea</taxon>
        <taxon>Malacostraca</taxon>
        <taxon>Eumalacostraca</taxon>
        <taxon>Eucarida</taxon>
        <taxon>Decapoda</taxon>
        <taxon>Pleocyemata</taxon>
        <taxon>Brachyura</taxon>
        <taxon>Eubrachyura</taxon>
        <taxon>Portunoidea</taxon>
        <taxon>Portunidae</taxon>
        <taxon>Portuninae</taxon>
        <taxon>Scylla</taxon>
    </lineage>
</organism>
<dbReference type="EMBL" id="JARAKH010000040">
    <property type="protein sequence ID" value="KAK8381505.1"/>
    <property type="molecule type" value="Genomic_DNA"/>
</dbReference>
<dbReference type="Proteomes" id="UP001487740">
    <property type="component" value="Unassembled WGS sequence"/>
</dbReference>
<dbReference type="EMBL" id="JARAKH010000040">
    <property type="protein sequence ID" value="KAK8381508.1"/>
    <property type="molecule type" value="Genomic_DNA"/>
</dbReference>
<feature type="region of interest" description="Disordered" evidence="1">
    <location>
        <begin position="78"/>
        <end position="117"/>
    </location>
</feature>